<dbReference type="GO" id="GO:0051536">
    <property type="term" value="F:iron-sulfur cluster binding"/>
    <property type="evidence" value="ECO:0007669"/>
    <property type="project" value="InterPro"/>
</dbReference>
<keyword evidence="3" id="KW-1185">Reference proteome</keyword>
<accession>A0A1Q5Q4U1</accession>
<dbReference type="Gene3D" id="3.90.1010.10">
    <property type="match status" value="1"/>
</dbReference>
<dbReference type="NCBIfam" id="TIGR01994">
    <property type="entry name" value="SUF_scaf_2"/>
    <property type="match status" value="1"/>
</dbReference>
<dbReference type="Proteomes" id="UP000185628">
    <property type="component" value="Unassembled WGS sequence"/>
</dbReference>
<organism evidence="2 3">
    <name type="scientific">Bowdeniella nasicola</name>
    <dbReference type="NCBI Taxonomy" id="208480"/>
    <lineage>
        <taxon>Bacteria</taxon>
        <taxon>Bacillati</taxon>
        <taxon>Actinomycetota</taxon>
        <taxon>Actinomycetes</taxon>
        <taxon>Actinomycetales</taxon>
        <taxon>Actinomycetaceae</taxon>
        <taxon>Bowdeniella</taxon>
    </lineage>
</organism>
<dbReference type="GO" id="GO:0005506">
    <property type="term" value="F:iron ion binding"/>
    <property type="evidence" value="ECO:0007669"/>
    <property type="project" value="InterPro"/>
</dbReference>
<comment type="caution">
    <text evidence="2">The sequence shown here is derived from an EMBL/GenBank/DDBJ whole genome shotgun (WGS) entry which is preliminary data.</text>
</comment>
<dbReference type="OrthoDB" id="9804157at2"/>
<dbReference type="STRING" id="208480.SAMN02910418_02205"/>
<dbReference type="CDD" id="cd06664">
    <property type="entry name" value="IscU_like"/>
    <property type="match status" value="1"/>
</dbReference>
<dbReference type="EMBL" id="MQVR01000007">
    <property type="protein sequence ID" value="OKL54801.1"/>
    <property type="molecule type" value="Genomic_DNA"/>
</dbReference>
<reference evidence="3" key="1">
    <citation type="submission" date="2016-12" db="EMBL/GenBank/DDBJ databases">
        <authorList>
            <person name="Meng X."/>
        </authorList>
    </citation>
    <scope>NUCLEOTIDE SEQUENCE [LARGE SCALE GENOMIC DNA]</scope>
    <source>
        <strain evidence="3">DSM 19116</strain>
    </source>
</reference>
<sequence>MDAMEQLYQQIILDHSKARHGGALLTDYDGESFQVNTTCGDQVLLRVDMDGDRVARIGWEGEGCSISQASLSVMHDMTEGEAVADIDHLAGIFRDMMHSRGDFPDDLLDELDDASAFVGVAKFPARVKCALLGWIALADAIADAKQK</sequence>
<evidence type="ECO:0000313" key="2">
    <source>
        <dbReference type="EMBL" id="OKL54801.1"/>
    </source>
</evidence>
<dbReference type="GO" id="GO:0016226">
    <property type="term" value="P:iron-sulfur cluster assembly"/>
    <property type="evidence" value="ECO:0007669"/>
    <property type="project" value="InterPro"/>
</dbReference>
<evidence type="ECO:0000313" key="3">
    <source>
        <dbReference type="Proteomes" id="UP000185628"/>
    </source>
</evidence>
<dbReference type="SUPFAM" id="SSF82649">
    <property type="entry name" value="SufE/NifU"/>
    <property type="match status" value="1"/>
</dbReference>
<feature type="domain" description="NIF system FeS cluster assembly NifU N-terminal" evidence="1">
    <location>
        <begin position="8"/>
        <end position="129"/>
    </location>
</feature>
<dbReference type="InterPro" id="IPR002871">
    <property type="entry name" value="NIF_FeS_clus_asmbl_NifU_N"/>
</dbReference>
<name>A0A1Q5Q4U1_9ACTO</name>
<dbReference type="RefSeq" id="WP_073715753.1">
    <property type="nucleotide sequence ID" value="NZ_MQVR01000007.1"/>
</dbReference>
<proteinExistence type="predicted"/>
<dbReference type="AlphaFoldDB" id="A0A1Q5Q4U1"/>
<evidence type="ECO:0000259" key="1">
    <source>
        <dbReference type="Pfam" id="PF01592"/>
    </source>
</evidence>
<protein>
    <submittedName>
        <fullName evidence="2">SUF system NifU family Fe-S cluster assembly protein</fullName>
    </submittedName>
</protein>
<gene>
    <name evidence="2" type="ORF">BSZ39_02150</name>
</gene>
<dbReference type="Pfam" id="PF01592">
    <property type="entry name" value="NifU_N"/>
    <property type="match status" value="1"/>
</dbReference>